<evidence type="ECO:0000259" key="8">
    <source>
        <dbReference type="Pfam" id="PF14322"/>
    </source>
</evidence>
<dbReference type="SUPFAM" id="SSF48452">
    <property type="entry name" value="TPR-like"/>
    <property type="match status" value="1"/>
</dbReference>
<evidence type="ECO:0000256" key="5">
    <source>
        <dbReference type="ARBA" id="ARBA00023237"/>
    </source>
</evidence>
<protein>
    <submittedName>
        <fullName evidence="9">SusD family protein</fullName>
    </submittedName>
</protein>
<dbReference type="PROSITE" id="PS51257">
    <property type="entry name" value="PROKAR_LIPOPROTEIN"/>
    <property type="match status" value="1"/>
</dbReference>
<feature type="signal peptide" evidence="6">
    <location>
        <begin position="1"/>
        <end position="16"/>
    </location>
</feature>
<dbReference type="HOGENOM" id="CLU_015553_1_3_10"/>
<evidence type="ECO:0000313" key="9">
    <source>
        <dbReference type="EMBL" id="EGF59136.1"/>
    </source>
</evidence>
<name>F3PQ94_9BACE</name>
<reference evidence="9 10" key="1">
    <citation type="submission" date="2011-02" db="EMBL/GenBank/DDBJ databases">
        <authorList>
            <person name="Weinstock G."/>
            <person name="Sodergren E."/>
            <person name="Clifton S."/>
            <person name="Fulton L."/>
            <person name="Fulton B."/>
            <person name="Courtney L."/>
            <person name="Fronick C."/>
            <person name="Harrison M."/>
            <person name="Strong C."/>
            <person name="Farmer C."/>
            <person name="Delahaunty K."/>
            <person name="Markovic C."/>
            <person name="Hall O."/>
            <person name="Minx P."/>
            <person name="Tomlinson C."/>
            <person name="Mitreva M."/>
            <person name="Hou S."/>
            <person name="Chen J."/>
            <person name="Wollam A."/>
            <person name="Pepin K.H."/>
            <person name="Johnson M."/>
            <person name="Bhonagiri V."/>
            <person name="Zhang X."/>
            <person name="Suruliraj S."/>
            <person name="Warren W."/>
            <person name="Chinwalla A."/>
            <person name="Mardis E.R."/>
            <person name="Wilson R.K."/>
        </authorList>
    </citation>
    <scope>NUCLEOTIDE SEQUENCE [LARGE SCALE GENOMIC DNA]</scope>
    <source>
        <strain evidence="9 10">YIT 12057</strain>
    </source>
</reference>
<dbReference type="GO" id="GO:0009279">
    <property type="term" value="C:cell outer membrane"/>
    <property type="evidence" value="ECO:0007669"/>
    <property type="project" value="UniProtKB-SubCell"/>
</dbReference>
<accession>F3PQ94</accession>
<evidence type="ECO:0000256" key="3">
    <source>
        <dbReference type="ARBA" id="ARBA00022729"/>
    </source>
</evidence>
<keyword evidence="3 6" id="KW-0732">Signal</keyword>
<feature type="domain" description="RagB/SusD" evidence="7">
    <location>
        <begin position="377"/>
        <end position="560"/>
    </location>
</feature>
<dbReference type="EMBL" id="AFBN01000013">
    <property type="protein sequence ID" value="EGF59136.1"/>
    <property type="molecule type" value="Genomic_DNA"/>
</dbReference>
<proteinExistence type="inferred from homology"/>
<evidence type="ECO:0000256" key="1">
    <source>
        <dbReference type="ARBA" id="ARBA00004442"/>
    </source>
</evidence>
<dbReference type="InterPro" id="IPR012944">
    <property type="entry name" value="SusD_RagB_dom"/>
</dbReference>
<keyword evidence="10" id="KW-1185">Reference proteome</keyword>
<dbReference type="AlphaFoldDB" id="F3PQ94"/>
<dbReference type="eggNOG" id="COG0702">
    <property type="taxonomic scope" value="Bacteria"/>
</dbReference>
<dbReference type="RefSeq" id="WP_009124128.1">
    <property type="nucleotide sequence ID" value="NZ_GL882614.1"/>
</dbReference>
<dbReference type="Proteomes" id="UP000003416">
    <property type="component" value="Unassembled WGS sequence"/>
</dbReference>
<evidence type="ECO:0000313" key="10">
    <source>
        <dbReference type="Proteomes" id="UP000003416"/>
    </source>
</evidence>
<feature type="chain" id="PRO_5003305782" evidence="6">
    <location>
        <begin position="17"/>
        <end position="560"/>
    </location>
</feature>
<evidence type="ECO:0000256" key="4">
    <source>
        <dbReference type="ARBA" id="ARBA00023136"/>
    </source>
</evidence>
<comment type="caution">
    <text evidence="9">The sequence shown here is derived from an EMBL/GenBank/DDBJ whole genome shotgun (WGS) entry which is preliminary data.</text>
</comment>
<dbReference type="GeneID" id="86048634"/>
<dbReference type="Pfam" id="PF07980">
    <property type="entry name" value="SusD_RagB"/>
    <property type="match status" value="1"/>
</dbReference>
<feature type="domain" description="SusD-like N-terminal" evidence="8">
    <location>
        <begin position="95"/>
        <end position="206"/>
    </location>
</feature>
<dbReference type="Pfam" id="PF14322">
    <property type="entry name" value="SusD-like_3"/>
    <property type="match status" value="1"/>
</dbReference>
<dbReference type="InterPro" id="IPR033985">
    <property type="entry name" value="SusD-like_N"/>
</dbReference>
<comment type="subcellular location">
    <subcellularLocation>
        <location evidence="1">Cell outer membrane</location>
    </subcellularLocation>
</comment>
<evidence type="ECO:0000256" key="2">
    <source>
        <dbReference type="ARBA" id="ARBA00006275"/>
    </source>
</evidence>
<gene>
    <name evidence="9" type="ORF">HMPREF9446_00887</name>
</gene>
<keyword evidence="4" id="KW-0472">Membrane</keyword>
<evidence type="ECO:0000259" key="7">
    <source>
        <dbReference type="Pfam" id="PF07980"/>
    </source>
</evidence>
<organism evidence="9 10">
    <name type="scientific">Bacteroides fluxus YIT 12057</name>
    <dbReference type="NCBI Taxonomy" id="763034"/>
    <lineage>
        <taxon>Bacteria</taxon>
        <taxon>Pseudomonadati</taxon>
        <taxon>Bacteroidota</taxon>
        <taxon>Bacteroidia</taxon>
        <taxon>Bacteroidales</taxon>
        <taxon>Bacteroidaceae</taxon>
        <taxon>Bacteroides</taxon>
    </lineage>
</organism>
<dbReference type="STRING" id="763034.HMPREF9446_00887"/>
<keyword evidence="5" id="KW-0998">Cell outer membrane</keyword>
<dbReference type="Gene3D" id="1.25.40.390">
    <property type="match status" value="1"/>
</dbReference>
<sequence length="560" mass="62831">MKKNKFFSLFSATVVAASLGLTSCELDLAPIDYYGANSFWTTEAQAIGDIHAMMQHFRTFDFQTNITYGEIRGGAYTLETTGSDGSNLAAAYLREQNLSVTNYGVANFGNYWGLIANVNLFIARVEPADYFSSEETKNYCLGMAYGMRAYYYFILYRAYGGVPLRLIPDVADGNYDPVTLYMKRAQPSEVMAQIKKDITTSLNYFGNQTTFNFDNESGNAKYYWSKAATEMLAGEVYLWNSKVTIGDQAADKNDLATAKTHFQNVINNYGLGLQGDFSAVFDPENKQNSEIIMAFKYDENEASNGFSGYCYSATTGLTLGNAFDINGETWADPLRIGGNVHYYQYSNALWYQYDEADTRRDATFISSWHDKEATQLRGTFVRKHIGSISALTSYRTYDSDRAIYRLPLAYLSLAEIANMEGDNTGVKNNINKIRERAYGDAWSEDVYGYTPGSFAENEVAILHEKDKEFVQEGQRWWDVCRMSVSSACGTTDHLVFHNEGHVAYGLAVNDLREATSKSWAEANSITVQPLLSTENAYRVLWPIDTSTLSSDTELEQTPGY</sequence>
<evidence type="ECO:0000256" key="6">
    <source>
        <dbReference type="SAM" id="SignalP"/>
    </source>
</evidence>
<dbReference type="InterPro" id="IPR011990">
    <property type="entry name" value="TPR-like_helical_dom_sf"/>
</dbReference>
<comment type="similarity">
    <text evidence="2">Belongs to the SusD family.</text>
</comment>